<dbReference type="Proteomes" id="UP001163321">
    <property type="component" value="Chromosome 6"/>
</dbReference>
<reference evidence="1 2" key="1">
    <citation type="journal article" date="2022" name="bioRxiv">
        <title>The genome of the oomycete Peronosclerospora sorghi, a cosmopolitan pathogen of maize and sorghum, is inflated with dispersed pseudogenes.</title>
        <authorList>
            <person name="Fletcher K."/>
            <person name="Martin F."/>
            <person name="Isakeit T."/>
            <person name="Cavanaugh K."/>
            <person name="Magill C."/>
            <person name="Michelmore R."/>
        </authorList>
    </citation>
    <scope>NUCLEOTIDE SEQUENCE [LARGE SCALE GENOMIC DNA]</scope>
    <source>
        <strain evidence="1">P6</strain>
    </source>
</reference>
<protein>
    <submittedName>
        <fullName evidence="1">Uncharacterized protein</fullName>
    </submittedName>
</protein>
<name>A0ACC0VZW9_9STRA</name>
<evidence type="ECO:0000313" key="2">
    <source>
        <dbReference type="Proteomes" id="UP001163321"/>
    </source>
</evidence>
<accession>A0ACC0VZW9</accession>
<organism evidence="1 2">
    <name type="scientific">Peronosclerospora sorghi</name>
    <dbReference type="NCBI Taxonomy" id="230839"/>
    <lineage>
        <taxon>Eukaryota</taxon>
        <taxon>Sar</taxon>
        <taxon>Stramenopiles</taxon>
        <taxon>Oomycota</taxon>
        <taxon>Peronosporomycetes</taxon>
        <taxon>Peronosporales</taxon>
        <taxon>Peronosporaceae</taxon>
        <taxon>Peronosclerospora</taxon>
    </lineage>
</organism>
<comment type="caution">
    <text evidence="1">The sequence shown here is derived from an EMBL/GenBank/DDBJ whole genome shotgun (WGS) entry which is preliminary data.</text>
</comment>
<dbReference type="EMBL" id="CM047585">
    <property type="protein sequence ID" value="KAI9911016.1"/>
    <property type="molecule type" value="Genomic_DNA"/>
</dbReference>
<evidence type="ECO:0000313" key="1">
    <source>
        <dbReference type="EMBL" id="KAI9911016.1"/>
    </source>
</evidence>
<keyword evidence="2" id="KW-1185">Reference proteome</keyword>
<proteinExistence type="predicted"/>
<gene>
    <name evidence="1" type="ORF">PsorP6_010239</name>
</gene>
<sequence>MLGREIAPSPDDAKKRKQGQKTAMIQELMEKDKTLQEENHLEEAKALSGRPPPNFKQIHVLGWIPILWIVNGLVETVIVRDHFYLRSGRNRSLFT</sequence>